<keyword evidence="3" id="KW-1185">Reference proteome</keyword>
<feature type="compositionally biased region" description="Basic and acidic residues" evidence="1">
    <location>
        <begin position="103"/>
        <end position="119"/>
    </location>
</feature>
<name>A0AAV7RIS5_PLEWA</name>
<feature type="compositionally biased region" description="Basic residues" evidence="1">
    <location>
        <begin position="173"/>
        <end position="186"/>
    </location>
</feature>
<dbReference type="AlphaFoldDB" id="A0AAV7RIS5"/>
<sequence length="268" mass="29787">MLNSNLKLVLLALMGAVVCVLLHRESLFALKRTGGAFRKFVLDDKLRGRSQDGAVVGRVLRGSDTASRKRDPTCSNCPSRTACEEEKGPCTTRSPSILRGRPRNGERPLEKERGKDRLGLSKTARRGRRERSGESREWGCWRSRRLVPETPAEMPPLGTELEGGSKAPERSQKQRRARSRYRLRQRGGREAKLIADPNAWGLGHPPRRPQRERDWREARRPLSAPQQPGGEITKAGPGKTQIPAPAVVRKRGEVNLCLGTEADPGTGE</sequence>
<feature type="region of interest" description="Disordered" evidence="1">
    <location>
        <begin position="147"/>
        <end position="242"/>
    </location>
</feature>
<organism evidence="2 3">
    <name type="scientific">Pleurodeles waltl</name>
    <name type="common">Iberian ribbed newt</name>
    <dbReference type="NCBI Taxonomy" id="8319"/>
    <lineage>
        <taxon>Eukaryota</taxon>
        <taxon>Metazoa</taxon>
        <taxon>Chordata</taxon>
        <taxon>Craniata</taxon>
        <taxon>Vertebrata</taxon>
        <taxon>Euteleostomi</taxon>
        <taxon>Amphibia</taxon>
        <taxon>Batrachia</taxon>
        <taxon>Caudata</taxon>
        <taxon>Salamandroidea</taxon>
        <taxon>Salamandridae</taxon>
        <taxon>Pleurodelinae</taxon>
        <taxon>Pleurodeles</taxon>
    </lineage>
</organism>
<feature type="region of interest" description="Disordered" evidence="1">
    <location>
        <begin position="63"/>
        <end position="134"/>
    </location>
</feature>
<accession>A0AAV7RIS5</accession>
<evidence type="ECO:0000313" key="3">
    <source>
        <dbReference type="Proteomes" id="UP001066276"/>
    </source>
</evidence>
<dbReference type="Proteomes" id="UP001066276">
    <property type="component" value="Chromosome 5"/>
</dbReference>
<gene>
    <name evidence="2" type="ORF">NDU88_004677</name>
</gene>
<protein>
    <submittedName>
        <fullName evidence="2">Uncharacterized protein</fullName>
    </submittedName>
</protein>
<reference evidence="2" key="1">
    <citation type="journal article" date="2022" name="bioRxiv">
        <title>Sequencing and chromosome-scale assembly of the giantPleurodeles waltlgenome.</title>
        <authorList>
            <person name="Brown T."/>
            <person name="Elewa A."/>
            <person name="Iarovenko S."/>
            <person name="Subramanian E."/>
            <person name="Araus A.J."/>
            <person name="Petzold A."/>
            <person name="Susuki M."/>
            <person name="Suzuki K.-i.T."/>
            <person name="Hayashi T."/>
            <person name="Toyoda A."/>
            <person name="Oliveira C."/>
            <person name="Osipova E."/>
            <person name="Leigh N.D."/>
            <person name="Simon A."/>
            <person name="Yun M.H."/>
        </authorList>
    </citation>
    <scope>NUCLEOTIDE SEQUENCE</scope>
    <source>
        <strain evidence="2">20211129_DDA</strain>
        <tissue evidence="2">Liver</tissue>
    </source>
</reference>
<feature type="compositionally biased region" description="Basic and acidic residues" evidence="1">
    <location>
        <begin position="209"/>
        <end position="220"/>
    </location>
</feature>
<evidence type="ECO:0000313" key="2">
    <source>
        <dbReference type="EMBL" id="KAJ1151898.1"/>
    </source>
</evidence>
<evidence type="ECO:0000256" key="1">
    <source>
        <dbReference type="SAM" id="MobiDB-lite"/>
    </source>
</evidence>
<dbReference type="EMBL" id="JANPWB010000009">
    <property type="protein sequence ID" value="KAJ1151898.1"/>
    <property type="molecule type" value="Genomic_DNA"/>
</dbReference>
<comment type="caution">
    <text evidence="2">The sequence shown here is derived from an EMBL/GenBank/DDBJ whole genome shotgun (WGS) entry which is preliminary data.</text>
</comment>
<proteinExistence type="predicted"/>